<feature type="compositionally biased region" description="Basic and acidic residues" evidence="1">
    <location>
        <begin position="51"/>
        <end position="62"/>
    </location>
</feature>
<feature type="compositionally biased region" description="Basic and acidic residues" evidence="1">
    <location>
        <begin position="29"/>
        <end position="41"/>
    </location>
</feature>
<proteinExistence type="predicted"/>
<comment type="caution">
    <text evidence="2">The sequence shown here is derived from an EMBL/GenBank/DDBJ whole genome shotgun (WGS) entry which is preliminary data.</text>
</comment>
<sequence>MTKGKGVTVKGAHNVISHPSKDPLIPTPDHPDPNQHPEHAHATPVTQIEGVKARDQHGVVKG</sequence>
<feature type="region of interest" description="Disordered" evidence="1">
    <location>
        <begin position="1"/>
        <end position="62"/>
    </location>
</feature>
<dbReference type="AlphaFoldDB" id="A0A4V6NRP6"/>
<evidence type="ECO:0000313" key="2">
    <source>
        <dbReference type="EMBL" id="TCP65166.1"/>
    </source>
</evidence>
<name>A0A4V6NRP6_9FIRM</name>
<reference evidence="2 3" key="1">
    <citation type="submission" date="2019-03" db="EMBL/GenBank/DDBJ databases">
        <title>Genomic Encyclopedia of Type Strains, Phase IV (KMG-IV): sequencing the most valuable type-strain genomes for metagenomic binning, comparative biology and taxonomic classification.</title>
        <authorList>
            <person name="Goeker M."/>
        </authorList>
    </citation>
    <scope>NUCLEOTIDE SEQUENCE [LARGE SCALE GENOMIC DNA]</scope>
    <source>
        <strain evidence="2 3">DSM 11170</strain>
    </source>
</reference>
<accession>A0A4V6NRP6</accession>
<organism evidence="2 3">
    <name type="scientific">Heliophilum fasciatum</name>
    <dbReference type="NCBI Taxonomy" id="35700"/>
    <lineage>
        <taxon>Bacteria</taxon>
        <taxon>Bacillati</taxon>
        <taxon>Bacillota</taxon>
        <taxon>Clostridia</taxon>
        <taxon>Eubacteriales</taxon>
        <taxon>Heliobacteriaceae</taxon>
        <taxon>Heliophilum</taxon>
    </lineage>
</organism>
<dbReference type="Proteomes" id="UP000294813">
    <property type="component" value="Unassembled WGS sequence"/>
</dbReference>
<keyword evidence="3" id="KW-1185">Reference proteome</keyword>
<evidence type="ECO:0000313" key="3">
    <source>
        <dbReference type="Proteomes" id="UP000294813"/>
    </source>
</evidence>
<dbReference type="EMBL" id="SLXT01000006">
    <property type="protein sequence ID" value="TCP65166.1"/>
    <property type="molecule type" value="Genomic_DNA"/>
</dbReference>
<evidence type="ECO:0000256" key="1">
    <source>
        <dbReference type="SAM" id="MobiDB-lite"/>
    </source>
</evidence>
<protein>
    <submittedName>
        <fullName evidence="2">Uncharacterized protein</fullName>
    </submittedName>
</protein>
<dbReference type="RefSeq" id="WP_131918585.1">
    <property type="nucleotide sequence ID" value="NZ_JAOQNU010000006.1"/>
</dbReference>
<gene>
    <name evidence="2" type="ORF">EDD73_10649</name>
</gene>